<dbReference type="Gene3D" id="2.40.50.100">
    <property type="match status" value="1"/>
</dbReference>
<keyword evidence="3" id="KW-1185">Reference proteome</keyword>
<dbReference type="InterPro" id="IPR011053">
    <property type="entry name" value="Single_hybrid_motif"/>
</dbReference>
<accession>A0ABV2PHD2</accession>
<dbReference type="EMBL" id="JBEPSB010000004">
    <property type="protein sequence ID" value="MET4560214.1"/>
    <property type="molecule type" value="Genomic_DNA"/>
</dbReference>
<dbReference type="Pfam" id="PF00364">
    <property type="entry name" value="Biotin_lipoyl"/>
    <property type="match status" value="1"/>
</dbReference>
<dbReference type="Proteomes" id="UP001549363">
    <property type="component" value="Unassembled WGS sequence"/>
</dbReference>
<proteinExistence type="predicted"/>
<sequence length="69" mass="7667">MLTVIAFEIAGWHCDYVCEPSMKMETTVQASKDGVVKEVYATACDAILRRDLLIVSTCIIIEGTKQILM</sequence>
<dbReference type="SUPFAM" id="SSF51230">
    <property type="entry name" value="Single hybrid motif"/>
    <property type="match status" value="1"/>
</dbReference>
<gene>
    <name evidence="2" type="ORF">ABIA69_001358</name>
</gene>
<dbReference type="InterPro" id="IPR000089">
    <property type="entry name" value="Biotin_lipoyl"/>
</dbReference>
<evidence type="ECO:0000313" key="3">
    <source>
        <dbReference type="Proteomes" id="UP001549363"/>
    </source>
</evidence>
<evidence type="ECO:0000259" key="1">
    <source>
        <dbReference type="Pfam" id="PF00364"/>
    </source>
</evidence>
<comment type="caution">
    <text evidence="2">The sequence shown here is derived from an EMBL/GenBank/DDBJ whole genome shotgun (WGS) entry which is preliminary data.</text>
</comment>
<organism evidence="2 3">
    <name type="scientific">Lysinibacillus parviboronicapiens</name>
    <dbReference type="NCBI Taxonomy" id="436516"/>
    <lineage>
        <taxon>Bacteria</taxon>
        <taxon>Bacillati</taxon>
        <taxon>Bacillota</taxon>
        <taxon>Bacilli</taxon>
        <taxon>Bacillales</taxon>
        <taxon>Bacillaceae</taxon>
        <taxon>Lysinibacillus</taxon>
    </lineage>
</organism>
<name>A0ABV2PHD2_9BACI</name>
<evidence type="ECO:0000313" key="2">
    <source>
        <dbReference type="EMBL" id="MET4560214.1"/>
    </source>
</evidence>
<feature type="domain" description="Lipoyl-binding" evidence="1">
    <location>
        <begin position="21"/>
        <end position="47"/>
    </location>
</feature>
<protein>
    <recommendedName>
        <fullName evidence="1">Lipoyl-binding domain-containing protein</fullName>
    </recommendedName>
</protein>
<reference evidence="2 3" key="1">
    <citation type="submission" date="2024-06" db="EMBL/GenBank/DDBJ databases">
        <title>Sorghum-associated microbial communities from plants grown in Nebraska, USA.</title>
        <authorList>
            <person name="Schachtman D."/>
        </authorList>
    </citation>
    <scope>NUCLEOTIDE SEQUENCE [LARGE SCALE GENOMIC DNA]</scope>
    <source>
        <strain evidence="2 3">736</strain>
    </source>
</reference>